<gene>
    <name evidence="2" type="ORF">A0128_12240</name>
</gene>
<dbReference type="EMBL" id="CP015217">
    <property type="protein sequence ID" value="AOP34550.1"/>
    <property type="molecule type" value="Genomic_DNA"/>
</dbReference>
<dbReference type="AlphaFoldDB" id="A0A1D7UY97"/>
<sequence length="339" mass="38244">MNRLPIYLASLFLFLTSGINSQEDPSDPTLSQDERNKILTKQEERWEISKSPSNPGAFGFSILKPFVQSFLSYQETVIDAGNLRLKIPAGTFYNSKKVETRITILNKHADYFFAGIPTQIGSNLLLESTGMFYLAFYDEEGKRIEPRKSLTVEMEALADPTDSNVYRFSKGNWNLVSTGTDTTRPRKEVMEMESESFLPFQIYPEIQSSGWWNFDTPKPEFTCLEGKVDLKNGQNFSAQAIGLDYYGTSYANVDPNGNFRINVLKNKKVKILIINFNSAKTGSKQIGSLPAIQTQNATAFSSKPSDRCQKISEIFPFPITESIFNDRASFLKAIDMPDL</sequence>
<protein>
    <submittedName>
        <fullName evidence="2">Uncharacterized protein</fullName>
    </submittedName>
</protein>
<evidence type="ECO:0000313" key="3">
    <source>
        <dbReference type="Proteomes" id="UP000094197"/>
    </source>
</evidence>
<reference evidence="2 3" key="1">
    <citation type="submission" date="2016-04" db="EMBL/GenBank/DDBJ databases">
        <title>Complete genome seqeunce of Leptospira alstonii serovar Room22.</title>
        <authorList>
            <person name="Nally J.E."/>
            <person name="Bayles D.O."/>
            <person name="Hurley D."/>
            <person name="Fanning S."/>
            <person name="McMahon B.J."/>
            <person name="Arent Z."/>
        </authorList>
    </citation>
    <scope>NUCLEOTIDE SEQUENCE [LARGE SCALE GENOMIC DNA]</scope>
    <source>
        <strain evidence="2 3">GWTS #1</strain>
    </source>
</reference>
<feature type="chain" id="PRO_5009100405" evidence="1">
    <location>
        <begin position="23"/>
        <end position="339"/>
    </location>
</feature>
<name>A0A1D7UY97_9LEPT</name>
<evidence type="ECO:0000313" key="2">
    <source>
        <dbReference type="EMBL" id="AOP34550.1"/>
    </source>
</evidence>
<keyword evidence="3" id="KW-1185">Reference proteome</keyword>
<dbReference type="KEGG" id="laj:A0128_12240"/>
<evidence type="ECO:0000256" key="1">
    <source>
        <dbReference type="SAM" id="SignalP"/>
    </source>
</evidence>
<feature type="signal peptide" evidence="1">
    <location>
        <begin position="1"/>
        <end position="22"/>
    </location>
</feature>
<dbReference type="Proteomes" id="UP000094197">
    <property type="component" value="Chromosome 1"/>
</dbReference>
<proteinExistence type="predicted"/>
<keyword evidence="1" id="KW-0732">Signal</keyword>
<organism evidence="2 3">
    <name type="scientific">Leptospira tipperaryensis</name>
    <dbReference type="NCBI Taxonomy" id="2564040"/>
    <lineage>
        <taxon>Bacteria</taxon>
        <taxon>Pseudomonadati</taxon>
        <taxon>Spirochaetota</taxon>
        <taxon>Spirochaetia</taxon>
        <taxon>Leptospirales</taxon>
        <taxon>Leptospiraceae</taxon>
        <taxon>Leptospira</taxon>
    </lineage>
</organism>
<accession>A0A1D7UY97</accession>